<dbReference type="Pfam" id="PF13280">
    <property type="entry name" value="WYL"/>
    <property type="match status" value="1"/>
</dbReference>
<dbReference type="EMBL" id="FPKU01000004">
    <property type="protein sequence ID" value="SFZ86745.1"/>
    <property type="molecule type" value="Genomic_DNA"/>
</dbReference>
<dbReference type="InterPro" id="IPR036388">
    <property type="entry name" value="WH-like_DNA-bd_sf"/>
</dbReference>
<feature type="domain" description="WYL" evidence="2">
    <location>
        <begin position="137"/>
        <end position="203"/>
    </location>
</feature>
<dbReference type="RefSeq" id="WP_072346699.1">
    <property type="nucleotide sequence ID" value="NZ_FPKU01000004.1"/>
</dbReference>
<dbReference type="PROSITE" id="PS52050">
    <property type="entry name" value="WYL"/>
    <property type="match status" value="1"/>
</dbReference>
<evidence type="ECO:0000259" key="2">
    <source>
        <dbReference type="Pfam" id="PF13280"/>
    </source>
</evidence>
<dbReference type="STRING" id="665118.SAMN02983003_3939"/>
<dbReference type="GO" id="GO:0003677">
    <property type="term" value="F:DNA binding"/>
    <property type="evidence" value="ECO:0007669"/>
    <property type="project" value="UniProtKB-KW"/>
</dbReference>
<proteinExistence type="predicted"/>
<name>A0A1K2I330_9HYPH</name>
<reference evidence="3 4" key="1">
    <citation type="submission" date="2016-11" db="EMBL/GenBank/DDBJ databases">
        <authorList>
            <person name="Jaros S."/>
            <person name="Januszkiewicz K."/>
            <person name="Wedrychowicz H."/>
        </authorList>
    </citation>
    <scope>NUCLEOTIDE SEQUENCE [LARGE SCALE GENOMIC DNA]</scope>
    <source>
        <strain evidence="3 4">ATCC 23634</strain>
    </source>
</reference>
<gene>
    <name evidence="3" type="ORF">SAMN02983003_3939</name>
</gene>
<dbReference type="AlphaFoldDB" id="A0A1K2I330"/>
<evidence type="ECO:0000259" key="1">
    <source>
        <dbReference type="Pfam" id="PF08279"/>
    </source>
</evidence>
<dbReference type="Pfam" id="PF08279">
    <property type="entry name" value="HTH_11"/>
    <property type="match status" value="1"/>
</dbReference>
<dbReference type="InterPro" id="IPR051534">
    <property type="entry name" value="CBASS_pafABC_assoc_protein"/>
</dbReference>
<dbReference type="Gene3D" id="1.10.10.10">
    <property type="entry name" value="Winged helix-like DNA-binding domain superfamily/Winged helix DNA-binding domain"/>
    <property type="match status" value="1"/>
</dbReference>
<feature type="domain" description="Helix-turn-helix type 11" evidence="1">
    <location>
        <begin position="6"/>
        <end position="59"/>
    </location>
</feature>
<dbReference type="PANTHER" id="PTHR34580:SF3">
    <property type="entry name" value="PROTEIN PAFB"/>
    <property type="match status" value="1"/>
</dbReference>
<dbReference type="Proteomes" id="UP000183447">
    <property type="component" value="Unassembled WGS sequence"/>
</dbReference>
<dbReference type="InterPro" id="IPR013196">
    <property type="entry name" value="HTH_11"/>
</dbReference>
<keyword evidence="4" id="KW-1185">Reference proteome</keyword>
<accession>A0A1K2I330</accession>
<evidence type="ECO:0000313" key="4">
    <source>
        <dbReference type="Proteomes" id="UP000183447"/>
    </source>
</evidence>
<dbReference type="InterPro" id="IPR026881">
    <property type="entry name" value="WYL_dom"/>
</dbReference>
<dbReference type="SUPFAM" id="SSF46785">
    <property type="entry name" value="Winged helix' DNA-binding domain"/>
    <property type="match status" value="1"/>
</dbReference>
<keyword evidence="3" id="KW-0238">DNA-binding</keyword>
<dbReference type="InterPro" id="IPR036390">
    <property type="entry name" value="WH_DNA-bd_sf"/>
</dbReference>
<sequence length="235" mass="26419">MDRTERLFSIIDELRQRRHPVTAAELAAAQGVSVRTLYRDIQALIGLGAPIDGAAGLGYVLRPGFFLPPMSFDADELEALVLGARWVEGRPDGELAAAARRALGKIAAAADADLRDRMAETGLWPMRHGPPRADAPVLGMLRGAMRREKAVRLGYEDEAGRTSARLIWPIQLAFYDEKQIVVAWCTLRQDFRSFRIDRIQTAEETAERYGRRRAVLARDWRDRFSDEGFTHHPPI</sequence>
<organism evidence="3 4">
    <name type="scientific">Devosia enhydra</name>
    <dbReference type="NCBI Taxonomy" id="665118"/>
    <lineage>
        <taxon>Bacteria</taxon>
        <taxon>Pseudomonadati</taxon>
        <taxon>Pseudomonadota</taxon>
        <taxon>Alphaproteobacteria</taxon>
        <taxon>Hyphomicrobiales</taxon>
        <taxon>Devosiaceae</taxon>
        <taxon>Devosia</taxon>
    </lineage>
</organism>
<evidence type="ECO:0000313" key="3">
    <source>
        <dbReference type="EMBL" id="SFZ86745.1"/>
    </source>
</evidence>
<protein>
    <submittedName>
        <fullName evidence="3">Predicted DNA-binding transcriptional regulator YafY, contains an HTH and WYL domains</fullName>
    </submittedName>
</protein>
<dbReference type="PANTHER" id="PTHR34580">
    <property type="match status" value="1"/>
</dbReference>
<dbReference type="OrthoDB" id="9807255at2"/>